<name>A0ABT0EA79_9GAMM</name>
<evidence type="ECO:0000313" key="1">
    <source>
        <dbReference type="EMBL" id="MCK0538741.1"/>
    </source>
</evidence>
<protein>
    <submittedName>
        <fullName evidence="1">Uncharacterized protein</fullName>
    </submittedName>
</protein>
<dbReference type="EMBL" id="JALKII010000013">
    <property type="protein sequence ID" value="MCK0538741.1"/>
    <property type="molecule type" value="Genomic_DNA"/>
</dbReference>
<dbReference type="Proteomes" id="UP001165524">
    <property type="component" value="Unassembled WGS sequence"/>
</dbReference>
<comment type="caution">
    <text evidence="1">The sequence shown here is derived from an EMBL/GenBank/DDBJ whole genome shotgun (WGS) entry which is preliminary data.</text>
</comment>
<dbReference type="RefSeq" id="WP_246953652.1">
    <property type="nucleotide sequence ID" value="NZ_JALKII010000013.1"/>
</dbReference>
<accession>A0ABT0EA79</accession>
<organism evidence="1 2">
    <name type="scientific">Alcanivorax quisquiliarum</name>
    <dbReference type="NCBI Taxonomy" id="2933565"/>
    <lineage>
        <taxon>Bacteria</taxon>
        <taxon>Pseudomonadati</taxon>
        <taxon>Pseudomonadota</taxon>
        <taxon>Gammaproteobacteria</taxon>
        <taxon>Oceanospirillales</taxon>
        <taxon>Alcanivoracaceae</taxon>
        <taxon>Alcanivorax</taxon>
    </lineage>
</organism>
<sequence length="108" mass="12774">MRLTYWLFRLWALPFRHKKYYKQLGLKPPSHVPEQVKAYERECLSWYVDETKALATEYRKRFPEITYINMTLSELNDAAKVEELLSLLGLKAGPELLQRLGVATNTKR</sequence>
<gene>
    <name evidence="1" type="ORF">MU846_13585</name>
</gene>
<evidence type="ECO:0000313" key="2">
    <source>
        <dbReference type="Proteomes" id="UP001165524"/>
    </source>
</evidence>
<reference evidence="1" key="1">
    <citation type="submission" date="2022-04" db="EMBL/GenBank/DDBJ databases">
        <title>Alcanivorax sp. CY1518 draft genome sequence.</title>
        <authorList>
            <person name="Zhao G."/>
            <person name="An M."/>
        </authorList>
    </citation>
    <scope>NUCLEOTIDE SEQUENCE</scope>
    <source>
        <strain evidence="1">CY1518</strain>
    </source>
</reference>
<keyword evidence="2" id="KW-1185">Reference proteome</keyword>
<proteinExistence type="predicted"/>